<feature type="chain" id="PRO_5045973329" evidence="1">
    <location>
        <begin position="23"/>
        <end position="186"/>
    </location>
</feature>
<feature type="signal peptide" evidence="1">
    <location>
        <begin position="1"/>
        <end position="22"/>
    </location>
</feature>
<proteinExistence type="predicted"/>
<evidence type="ECO:0000259" key="2">
    <source>
        <dbReference type="SMART" id="SM00867"/>
    </source>
</evidence>
<keyword evidence="1" id="KW-0732">Signal</keyword>
<dbReference type="Gene3D" id="2.40.128.110">
    <property type="entry name" value="Lipid/polyisoprenoid-binding, YceI-like"/>
    <property type="match status" value="1"/>
</dbReference>
<organism evidence="3 4">
    <name type="scientific">Thiothrix litoralis</name>
    <dbReference type="NCBI Taxonomy" id="2891210"/>
    <lineage>
        <taxon>Bacteria</taxon>
        <taxon>Pseudomonadati</taxon>
        <taxon>Pseudomonadota</taxon>
        <taxon>Gammaproteobacteria</taxon>
        <taxon>Thiotrichales</taxon>
        <taxon>Thiotrichaceae</taxon>
        <taxon>Thiothrix</taxon>
    </lineage>
</organism>
<name>A0ABX7WQA4_9GAMM</name>
<reference evidence="3 4" key="1">
    <citation type="submission" date="2021-04" db="EMBL/GenBank/DDBJ databases">
        <title>Genomics, taxonomy and metabolism of representatives of sulfur bacteria of the genus Thiothrix: Thiothrix fructosivorans QT, Thiothrix unzii A1T and three new species, Thiothrix subterranea sp. nov., Thiothrix litoralis sp. nov. and 'Candidatus Thiothrix anitrata' sp. nov.</title>
        <authorList>
            <person name="Ravin N.V."/>
            <person name="Smolyakov D."/>
            <person name="Rudenko T.S."/>
            <person name="Mardanov A.V."/>
            <person name="Beletsky A.V."/>
            <person name="Markov N.D."/>
            <person name="Fomenkov A.I."/>
            <person name="Roberts R.J."/>
            <person name="Karnachuk O.V."/>
            <person name="Novikov A."/>
            <person name="Grabovich M.Y."/>
        </authorList>
    </citation>
    <scope>NUCLEOTIDE SEQUENCE [LARGE SCALE GENOMIC DNA]</scope>
    <source>
        <strain evidence="3 4">AS</strain>
    </source>
</reference>
<evidence type="ECO:0000313" key="4">
    <source>
        <dbReference type="Proteomes" id="UP000672039"/>
    </source>
</evidence>
<evidence type="ECO:0000256" key="1">
    <source>
        <dbReference type="SAM" id="SignalP"/>
    </source>
</evidence>
<keyword evidence="4" id="KW-1185">Reference proteome</keyword>
<dbReference type="EMBL" id="CP072801">
    <property type="protein sequence ID" value="QTR45710.1"/>
    <property type="molecule type" value="Genomic_DNA"/>
</dbReference>
<evidence type="ECO:0000313" key="3">
    <source>
        <dbReference type="EMBL" id="QTR45710.1"/>
    </source>
</evidence>
<dbReference type="RefSeq" id="WP_210222103.1">
    <property type="nucleotide sequence ID" value="NZ_CP072801.1"/>
</dbReference>
<dbReference type="NCBIfam" id="NF002994">
    <property type="entry name" value="PRK03757.1"/>
    <property type="match status" value="1"/>
</dbReference>
<dbReference type="SMART" id="SM00867">
    <property type="entry name" value="YceI"/>
    <property type="match status" value="1"/>
</dbReference>
<protein>
    <submittedName>
        <fullName evidence="3">YceI family protein</fullName>
    </submittedName>
</protein>
<dbReference type="PANTHER" id="PTHR34406:SF1">
    <property type="entry name" value="PROTEIN YCEI"/>
    <property type="match status" value="1"/>
</dbReference>
<dbReference type="InterPro" id="IPR007372">
    <property type="entry name" value="Lipid/polyisoprenoid-bd_YceI"/>
</dbReference>
<gene>
    <name evidence="3" type="ORF">J9253_17170</name>
</gene>
<dbReference type="PANTHER" id="PTHR34406">
    <property type="entry name" value="PROTEIN YCEI"/>
    <property type="match status" value="1"/>
</dbReference>
<dbReference type="Proteomes" id="UP000672039">
    <property type="component" value="Chromosome"/>
</dbReference>
<dbReference type="InterPro" id="IPR036761">
    <property type="entry name" value="TTHA0802/YceI-like_sf"/>
</dbReference>
<feature type="domain" description="Lipid/polyisoprenoid-binding YceI-like" evidence="2">
    <location>
        <begin position="24"/>
        <end position="184"/>
    </location>
</feature>
<dbReference type="SUPFAM" id="SSF101874">
    <property type="entry name" value="YceI-like"/>
    <property type="match status" value="1"/>
</dbReference>
<dbReference type="Pfam" id="PF04264">
    <property type="entry name" value="YceI"/>
    <property type="match status" value="1"/>
</dbReference>
<accession>A0ABX7WQA4</accession>
<sequence length="186" mass="20376">MKTIIASSLLTLGLLAGNAAYADDYTIDTEGMHASIQFRIQHLGYSWLYGRFDKFSGNFSYDEAKPEDTKVEVTIDTTSVNSNHAERDKHLSGEDFLDVKKFPEAKFVSTKYSGGKLEGNLTLHGVTKPISIDVKEIGAGADPWGGFRRGFEGSTKFTLADFGIEKDLGPASKEVEMILAIEGVKK</sequence>